<evidence type="ECO:0000256" key="2">
    <source>
        <dbReference type="ARBA" id="ARBA00022670"/>
    </source>
</evidence>
<accession>A0ABU2WN53</accession>
<keyword evidence="7" id="KW-0732">Signal</keyword>
<organism evidence="9 10">
    <name type="scientific">Banduia mediterranea</name>
    <dbReference type="NCBI Taxonomy" id="3075609"/>
    <lineage>
        <taxon>Bacteria</taxon>
        <taxon>Pseudomonadati</taxon>
        <taxon>Pseudomonadota</taxon>
        <taxon>Gammaproteobacteria</taxon>
        <taxon>Nevskiales</taxon>
        <taxon>Algiphilaceae</taxon>
        <taxon>Banduia</taxon>
    </lineage>
</organism>
<dbReference type="InterPro" id="IPR001915">
    <property type="entry name" value="Peptidase_M48"/>
</dbReference>
<protein>
    <submittedName>
        <fullName evidence="9">M48 family metalloprotease</fullName>
        <ecNumber evidence="9">3.4.24.-</ecNumber>
    </submittedName>
</protein>
<dbReference type="InterPro" id="IPR051156">
    <property type="entry name" value="Mito/Outer_Membr_Metalloprot"/>
</dbReference>
<dbReference type="GO" id="GO:0008237">
    <property type="term" value="F:metallopeptidase activity"/>
    <property type="evidence" value="ECO:0007669"/>
    <property type="project" value="UniProtKB-KW"/>
</dbReference>
<evidence type="ECO:0000256" key="1">
    <source>
        <dbReference type="ARBA" id="ARBA00001947"/>
    </source>
</evidence>
<dbReference type="Pfam" id="PF01435">
    <property type="entry name" value="Peptidase_M48"/>
    <property type="match status" value="1"/>
</dbReference>
<gene>
    <name evidence="9" type="ORF">RM530_18095</name>
</gene>
<evidence type="ECO:0000256" key="5">
    <source>
        <dbReference type="ARBA" id="ARBA00022833"/>
    </source>
</evidence>
<dbReference type="InterPro" id="IPR011990">
    <property type="entry name" value="TPR-like_helical_dom_sf"/>
</dbReference>
<keyword evidence="10" id="KW-1185">Reference proteome</keyword>
<dbReference type="Gene3D" id="3.30.2010.10">
    <property type="entry name" value="Metalloproteases ('zincins'), catalytic domain"/>
    <property type="match status" value="1"/>
</dbReference>
<feature type="domain" description="Peptidase M48" evidence="8">
    <location>
        <begin position="79"/>
        <end position="258"/>
    </location>
</feature>
<keyword evidence="2" id="KW-0645">Protease</keyword>
<dbReference type="Pfam" id="PF14559">
    <property type="entry name" value="TPR_19"/>
    <property type="match status" value="1"/>
</dbReference>
<evidence type="ECO:0000313" key="10">
    <source>
        <dbReference type="Proteomes" id="UP001254608"/>
    </source>
</evidence>
<evidence type="ECO:0000256" key="3">
    <source>
        <dbReference type="ARBA" id="ARBA00022723"/>
    </source>
</evidence>
<feature type="chain" id="PRO_5046392870" evidence="7">
    <location>
        <begin position="22"/>
        <end position="487"/>
    </location>
</feature>
<proteinExistence type="predicted"/>
<evidence type="ECO:0000256" key="6">
    <source>
        <dbReference type="ARBA" id="ARBA00023049"/>
    </source>
</evidence>
<dbReference type="Proteomes" id="UP001254608">
    <property type="component" value="Unassembled WGS sequence"/>
</dbReference>
<comment type="caution">
    <text evidence="9">The sequence shown here is derived from an EMBL/GenBank/DDBJ whole genome shotgun (WGS) entry which is preliminary data.</text>
</comment>
<comment type="cofactor">
    <cofactor evidence="1">
        <name>Zn(2+)</name>
        <dbReference type="ChEBI" id="CHEBI:29105"/>
    </cofactor>
</comment>
<dbReference type="PANTHER" id="PTHR22726">
    <property type="entry name" value="METALLOENDOPEPTIDASE OMA1"/>
    <property type="match status" value="1"/>
</dbReference>
<dbReference type="EMBL" id="JAVRIC010000044">
    <property type="protein sequence ID" value="MDT0499256.1"/>
    <property type="molecule type" value="Genomic_DNA"/>
</dbReference>
<name>A0ABU2WN53_9GAMM</name>
<dbReference type="CDD" id="cd07333">
    <property type="entry name" value="M48C_bepA_like"/>
    <property type="match status" value="1"/>
</dbReference>
<sequence length="487" mass="53471">MRQKLVSAVLISLLAAQSVTAAVPTDLNLPQMGEPADLSMTPTEEREIGRDVVAQLYSAGYILDDAELTDYMSGIGWTLATYADNKPESFQFFVVKDPRINAFALPGGYIGFNAGLLIASHNESEVAGVMGHEMAHVTQRHIARTIEGTKVSSMATMAAMLAGIIAGAASGNGDLIIGSLGAGSALSYQNQVNFTRAHEMEADRVGIRTMAEAGFDPEGMASFFQRLEQQSRLYGSGVPEILRTHPVNTTRIAEAESRARDYPVRSYHQSTEFPLMQARATVLSTSRASQARELYLRKMDAGDETVSTRYGAALALSELSENERAMQVLEPALEKMPRNTHLRLLEAHLQLETRQGDRALATLEDVMEHQPRSAPAIFAYAEALITLDRPNEARQFLLDRGPLLEGRPDMHRLLADVAKATNNTSELAFQNASYRFERGDARGAIQQIDAGLRIAGLEDNERARLSAFRSEVRSALPKNWRPSDNHR</sequence>
<dbReference type="Gene3D" id="1.25.40.10">
    <property type="entry name" value="Tetratricopeptide repeat domain"/>
    <property type="match status" value="1"/>
</dbReference>
<dbReference type="SUPFAM" id="SSF48452">
    <property type="entry name" value="TPR-like"/>
    <property type="match status" value="1"/>
</dbReference>
<dbReference type="EC" id="3.4.24.-" evidence="9"/>
<evidence type="ECO:0000256" key="7">
    <source>
        <dbReference type="SAM" id="SignalP"/>
    </source>
</evidence>
<evidence type="ECO:0000256" key="4">
    <source>
        <dbReference type="ARBA" id="ARBA00022801"/>
    </source>
</evidence>
<reference evidence="9 10" key="1">
    <citation type="submission" date="2023-09" db="EMBL/GenBank/DDBJ databases">
        <authorList>
            <person name="Rey-Velasco X."/>
        </authorList>
    </citation>
    <scope>NUCLEOTIDE SEQUENCE [LARGE SCALE GENOMIC DNA]</scope>
    <source>
        <strain evidence="9 10">W345</strain>
    </source>
</reference>
<keyword evidence="6 9" id="KW-0482">Metalloprotease</keyword>
<evidence type="ECO:0000313" key="9">
    <source>
        <dbReference type="EMBL" id="MDT0499256.1"/>
    </source>
</evidence>
<evidence type="ECO:0000259" key="8">
    <source>
        <dbReference type="Pfam" id="PF01435"/>
    </source>
</evidence>
<keyword evidence="3" id="KW-0479">Metal-binding</keyword>
<keyword evidence="4 9" id="KW-0378">Hydrolase</keyword>
<dbReference type="PANTHER" id="PTHR22726:SF1">
    <property type="entry name" value="METALLOENDOPEPTIDASE OMA1, MITOCHONDRIAL"/>
    <property type="match status" value="1"/>
</dbReference>
<dbReference type="RefSeq" id="WP_311366666.1">
    <property type="nucleotide sequence ID" value="NZ_JAVRIC010000044.1"/>
</dbReference>
<keyword evidence="5" id="KW-0862">Zinc</keyword>
<feature type="signal peptide" evidence="7">
    <location>
        <begin position="1"/>
        <end position="21"/>
    </location>
</feature>